<dbReference type="EMBL" id="JACCBD010000001">
    <property type="protein sequence ID" value="NYD27702.1"/>
    <property type="molecule type" value="Genomic_DNA"/>
</dbReference>
<feature type="chain" id="PRO_5033043299" evidence="2">
    <location>
        <begin position="26"/>
        <end position="571"/>
    </location>
</feature>
<keyword evidence="2" id="KW-0732">Signal</keyword>
<comment type="caution">
    <text evidence="3">The sequence shown here is derived from an EMBL/GenBank/DDBJ whole genome shotgun (WGS) entry which is preliminary data.</text>
</comment>
<dbReference type="Proteomes" id="UP000586095">
    <property type="component" value="Unassembled WGS sequence"/>
</dbReference>
<evidence type="ECO:0000256" key="1">
    <source>
        <dbReference type="SAM" id="MobiDB-lite"/>
    </source>
</evidence>
<feature type="region of interest" description="Disordered" evidence="1">
    <location>
        <begin position="42"/>
        <end position="65"/>
    </location>
</feature>
<reference evidence="3 4" key="1">
    <citation type="submission" date="2020-07" db="EMBL/GenBank/DDBJ databases">
        <title>Sequencing the genomes of 1000 actinobacteria strains.</title>
        <authorList>
            <person name="Klenk H.-P."/>
        </authorList>
    </citation>
    <scope>NUCLEOTIDE SEQUENCE [LARGE SCALE GENOMIC DNA]</scope>
    <source>
        <strain evidence="3 4">DSM 17380</strain>
    </source>
</reference>
<accession>A0A852RM18</accession>
<name>A0A852RM18_9MICO</name>
<keyword evidence="4" id="KW-1185">Reference proteome</keyword>
<proteinExistence type="predicted"/>
<evidence type="ECO:0000313" key="4">
    <source>
        <dbReference type="Proteomes" id="UP000586095"/>
    </source>
</evidence>
<sequence>MLGAILASALVFGASVPADATAAFAAPPAVEPAYTDHKRPLDAEAPAQEEAPETPESPDVVGAPTTLPEVVGGRAIVGTPASAALGVWPDAELEFEIIWQRDGVDIAGAQGDSYTPSADDLGATLSAAVTATAPSGASLTVSTQPVIVEAGTFELAAVSLTGATSVGSALKTVLASQAPADATLSYRWTRSGATIAGATGASYALTAADLGKAVTVTVSATRPGYEVATRTSAPTRAVTAGALAVAKPAISGTAAVGKTLTGRPGTWGPKPVKLQYQWLRNGKAIPKATGATYKLAAADAGKRITFRVTGTLGGYTTATQTSGATAAVPRSLSAAPAPAVAGTVKVGQTLSAKPGTWKPAPVKLSYQWLRNGSAIKGATKSTYKLTSADGGAKISVRVTGKKSGYLTVTKTSATKSVPRVLGTSKPKISGTKLVGSSLTVNRGKWTAGTTLKVQWLRNGAAIKGATKTTYKLSAADAGKRISVRVTGSKSGYTAASQTSAATGSIGYPSRTRPNSVGSCPSWAPVKGNVNSSRGTKIYHVPGSTYYSRTNPEECFSNASAAQRAGYRAPLR</sequence>
<evidence type="ECO:0000313" key="3">
    <source>
        <dbReference type="EMBL" id="NYD27702.1"/>
    </source>
</evidence>
<dbReference type="Gene3D" id="2.60.40.2700">
    <property type="match status" value="5"/>
</dbReference>
<evidence type="ECO:0000256" key="2">
    <source>
        <dbReference type="SAM" id="SignalP"/>
    </source>
</evidence>
<dbReference type="AlphaFoldDB" id="A0A852RM18"/>
<dbReference type="RefSeq" id="WP_185987541.1">
    <property type="nucleotide sequence ID" value="NZ_BAAALZ010000001.1"/>
</dbReference>
<protein>
    <submittedName>
        <fullName evidence="3">Uncharacterized protein</fullName>
    </submittedName>
</protein>
<gene>
    <name evidence="3" type="ORF">BJ960_002505</name>
</gene>
<organism evidence="3 4">
    <name type="scientific">Leucobacter aridicollis</name>
    <dbReference type="NCBI Taxonomy" id="283878"/>
    <lineage>
        <taxon>Bacteria</taxon>
        <taxon>Bacillati</taxon>
        <taxon>Actinomycetota</taxon>
        <taxon>Actinomycetes</taxon>
        <taxon>Micrococcales</taxon>
        <taxon>Microbacteriaceae</taxon>
        <taxon>Leucobacter</taxon>
    </lineage>
</organism>
<feature type="signal peptide" evidence="2">
    <location>
        <begin position="1"/>
        <end position="25"/>
    </location>
</feature>